<sequence length="60" mass="6386">MVVQIIIAALIVAFSIFIIYKNIKKSAKGGCNCGGCSKSNCASRNMTNGSCNITLDKKDK</sequence>
<organism evidence="2 3">
    <name type="scientific">Clostridium thermobutyricum DSM 4928</name>
    <dbReference type="NCBI Taxonomy" id="1121339"/>
    <lineage>
        <taxon>Bacteria</taxon>
        <taxon>Bacillati</taxon>
        <taxon>Bacillota</taxon>
        <taxon>Clostridia</taxon>
        <taxon>Eubacteriales</taxon>
        <taxon>Clostridiaceae</taxon>
        <taxon>Clostridium</taxon>
    </lineage>
</organism>
<name>A0A1V4SSZ2_9CLOT</name>
<accession>A0A1V4SSZ2</accession>
<dbReference type="Pfam" id="PF12669">
    <property type="entry name" value="FeoB_associated"/>
    <property type="match status" value="1"/>
</dbReference>
<evidence type="ECO:0000256" key="1">
    <source>
        <dbReference type="SAM" id="Phobius"/>
    </source>
</evidence>
<comment type="caution">
    <text evidence="2">The sequence shown here is derived from an EMBL/GenBank/DDBJ whole genome shotgun (WGS) entry which is preliminary data.</text>
</comment>
<dbReference type="EMBL" id="LTAY01000081">
    <property type="protein sequence ID" value="OPX46565.1"/>
    <property type="molecule type" value="Genomic_DNA"/>
</dbReference>
<dbReference type="RefSeq" id="WP_080023969.1">
    <property type="nucleotide sequence ID" value="NZ_LTAY01000081.1"/>
</dbReference>
<gene>
    <name evidence="2" type="ORF">CLTHE_27860</name>
</gene>
<keyword evidence="1" id="KW-1133">Transmembrane helix</keyword>
<protein>
    <submittedName>
        <fullName evidence="2">Virus attachment protein p12 family protein</fullName>
    </submittedName>
</protein>
<evidence type="ECO:0000313" key="2">
    <source>
        <dbReference type="EMBL" id="OPX46565.1"/>
    </source>
</evidence>
<keyword evidence="1" id="KW-0812">Transmembrane</keyword>
<proteinExistence type="predicted"/>
<dbReference type="AlphaFoldDB" id="A0A1V4SSZ2"/>
<reference evidence="2 3" key="1">
    <citation type="submission" date="2016-02" db="EMBL/GenBank/DDBJ databases">
        <title>Genome sequence of Clostridium thermobutyricum DSM 4928.</title>
        <authorList>
            <person name="Poehlein A."/>
            <person name="Daniel R."/>
        </authorList>
    </citation>
    <scope>NUCLEOTIDE SEQUENCE [LARGE SCALE GENOMIC DNA]</scope>
    <source>
        <strain evidence="2 3">DSM 4928</strain>
    </source>
</reference>
<feature type="transmembrane region" description="Helical" evidence="1">
    <location>
        <begin position="6"/>
        <end position="23"/>
    </location>
</feature>
<dbReference type="Proteomes" id="UP000191448">
    <property type="component" value="Unassembled WGS sequence"/>
</dbReference>
<keyword evidence="1" id="KW-0472">Membrane</keyword>
<evidence type="ECO:0000313" key="3">
    <source>
        <dbReference type="Proteomes" id="UP000191448"/>
    </source>
</evidence>